<dbReference type="AlphaFoldDB" id="A0A857IZR3"/>
<dbReference type="RefSeq" id="WP_160550325.1">
    <property type="nucleotide sequence ID" value="NZ_CP047650.1"/>
</dbReference>
<reference evidence="2 3" key="1">
    <citation type="submission" date="2020-01" db="EMBL/GenBank/DDBJ databases">
        <title>Genome sequencing of strain KACC 21265.</title>
        <authorList>
            <person name="Heo J."/>
            <person name="Kim S.-J."/>
            <person name="Kim J.-S."/>
            <person name="Hong S.-B."/>
            <person name="Kwon S.-W."/>
        </authorList>
    </citation>
    <scope>NUCLEOTIDE SEQUENCE [LARGE SCALE GENOMIC DNA]</scope>
    <source>
        <strain evidence="2 3">KACC 21265</strain>
    </source>
</reference>
<evidence type="ECO:0000313" key="3">
    <source>
        <dbReference type="Proteomes" id="UP000464787"/>
    </source>
</evidence>
<keyword evidence="3" id="KW-1185">Reference proteome</keyword>
<dbReference type="EMBL" id="CP047650">
    <property type="protein sequence ID" value="QHI96807.1"/>
    <property type="molecule type" value="Genomic_DNA"/>
</dbReference>
<gene>
    <name evidence="2" type="ORF">GT347_01645</name>
</gene>
<dbReference type="PIRSF" id="PIRSF036382">
    <property type="entry name" value="RR_antiterm"/>
    <property type="match status" value="1"/>
</dbReference>
<dbReference type="Gene3D" id="3.40.50.2300">
    <property type="match status" value="1"/>
</dbReference>
<dbReference type="KEGG" id="xyk:GT347_01645"/>
<dbReference type="PROSITE" id="PS50921">
    <property type="entry name" value="ANTAR"/>
    <property type="match status" value="1"/>
</dbReference>
<evidence type="ECO:0000313" key="2">
    <source>
        <dbReference type="EMBL" id="QHI96807.1"/>
    </source>
</evidence>
<dbReference type="SUPFAM" id="SSF52172">
    <property type="entry name" value="CheY-like"/>
    <property type="match status" value="1"/>
</dbReference>
<feature type="domain" description="ANTAR" evidence="1">
    <location>
        <begin position="128"/>
        <end position="189"/>
    </location>
</feature>
<dbReference type="Pfam" id="PF21332">
    <property type="entry name" value="AmiR_N"/>
    <property type="match status" value="1"/>
</dbReference>
<protein>
    <submittedName>
        <fullName evidence="2">ANTAR domain-containing protein</fullName>
    </submittedName>
</protein>
<dbReference type="Pfam" id="PF03861">
    <property type="entry name" value="ANTAR"/>
    <property type="match status" value="1"/>
</dbReference>
<dbReference type="InterPro" id="IPR036388">
    <property type="entry name" value="WH-like_DNA-bd_sf"/>
</dbReference>
<dbReference type="SMART" id="SM01012">
    <property type="entry name" value="ANTAR"/>
    <property type="match status" value="1"/>
</dbReference>
<dbReference type="Gene3D" id="1.10.10.10">
    <property type="entry name" value="Winged helix-like DNA-binding domain superfamily/Winged helix DNA-binding domain"/>
    <property type="match status" value="1"/>
</dbReference>
<dbReference type="InterPro" id="IPR011006">
    <property type="entry name" value="CheY-like_superfamily"/>
</dbReference>
<organism evidence="2 3">
    <name type="scientific">Xylophilus rhododendri</name>
    <dbReference type="NCBI Taxonomy" id="2697032"/>
    <lineage>
        <taxon>Bacteria</taxon>
        <taxon>Pseudomonadati</taxon>
        <taxon>Pseudomonadota</taxon>
        <taxon>Betaproteobacteria</taxon>
        <taxon>Burkholderiales</taxon>
        <taxon>Xylophilus</taxon>
    </lineage>
</organism>
<dbReference type="InterPro" id="IPR049021">
    <property type="entry name" value="AmiR_N"/>
</dbReference>
<name>A0A857IZR3_9BURK</name>
<dbReference type="Proteomes" id="UP000464787">
    <property type="component" value="Chromosome"/>
</dbReference>
<dbReference type="InterPro" id="IPR008327">
    <property type="entry name" value="Sig_transdc_resp-reg_antiterm"/>
</dbReference>
<dbReference type="InterPro" id="IPR005561">
    <property type="entry name" value="ANTAR"/>
</dbReference>
<proteinExistence type="predicted"/>
<sequence length="199" mass="21838">MPISLLRELPELKVVVVHPPDEEGEALVSHLRRVGCMVSVAWPVPASLASNADVLFLLTEGERRQAIEQLLKSLPKPGPTVIAIVNYEDPTTLQLVLESSAFAVVQKPIKPFGLLASLVAARSMWTEQQTLLKENRKLRRKITSDQAMSRAKTILMASKGISEGEAYQAIRAQAMAKRLSMEQIASSIINMESLLQAAN</sequence>
<dbReference type="GO" id="GO:0003723">
    <property type="term" value="F:RNA binding"/>
    <property type="evidence" value="ECO:0007669"/>
    <property type="project" value="InterPro"/>
</dbReference>
<evidence type="ECO:0000259" key="1">
    <source>
        <dbReference type="PROSITE" id="PS50921"/>
    </source>
</evidence>
<accession>A0A857IZR3</accession>